<dbReference type="AlphaFoldDB" id="A0A075HRY4"/>
<proteinExistence type="predicted"/>
<feature type="region of interest" description="Disordered" evidence="1">
    <location>
        <begin position="622"/>
        <end position="646"/>
    </location>
</feature>
<reference evidence="2" key="1">
    <citation type="journal article" date="2014" name="Genome Biol. Evol.">
        <title>Pangenome evidence for extensive interdomain horizontal transfer affecting lineage core and shell genes in uncultured planktonic thaumarchaeota and euryarchaeota.</title>
        <authorList>
            <person name="Deschamps P."/>
            <person name="Zivanovic Y."/>
            <person name="Moreira D."/>
            <person name="Rodriguez-Valera F."/>
            <person name="Lopez-Garcia P."/>
        </authorList>
    </citation>
    <scope>NUCLEOTIDE SEQUENCE</scope>
</reference>
<evidence type="ECO:0000313" key="2">
    <source>
        <dbReference type="EMBL" id="AIF19116.1"/>
    </source>
</evidence>
<name>A0A075HRY4_9ARCH</name>
<dbReference type="EMBL" id="KF901130">
    <property type="protein sequence ID" value="AIF19116.1"/>
    <property type="molecule type" value="Genomic_DNA"/>
</dbReference>
<accession>A0A075HRY4</accession>
<dbReference type="Pfam" id="PF14882">
    <property type="entry name" value="INT_rpt"/>
    <property type="match status" value="5"/>
</dbReference>
<evidence type="ECO:0000256" key="1">
    <source>
        <dbReference type="SAM" id="MobiDB-lite"/>
    </source>
</evidence>
<protein>
    <submittedName>
        <fullName evidence="2">Uncharacterized protein</fullName>
    </submittedName>
</protein>
<dbReference type="InterPro" id="IPR028229">
    <property type="entry name" value="Integrase_rpt"/>
</dbReference>
<sequence length="646" mass="76227">MRNYRPFNEARKFACSLNLKGVNDWYKFCLSGNRPSDIPSNPSQVYKDKGWNGFGDFLGTGNIAFINKKYRPFEDARKFAHSLKLKDQKQWTAFAKSSKKPADIPAGPDRVYKNKGWKGMGDWLGTGNIGWREKHEQIRNFEDARKFVHSLKLKSMNEYRKYCKSGEKPEDIPSVPNTVYKNDGWVSFGDWVGTGRIADQYKEFRPFEDARKFVCSLNLKNVDEWNQYCKSGKKPNDIPKAAHQTYKKDWKGYGDFLGTGTIASFKKKYRPFDDTRKFVRSLGVETQQEWHDWCKTHQKPDDIPVHVYDVYKNKGWEGWRNFLGPRRARWKSFEECKKFARSLKLKSIKEWHNYRMSGKRPNDIPSNPAQVYKKDWKGWTDFFGTGNLNAQQKHEQYYSYEDAKKYVQKLGIKTSKEFYEWSAKDKPIFIPSHPNTSYKKEWIDWYDFLGTKKRVKRPFKEAREFARSLKLKSRTAWNNSHKKGDLPKDIPSYADEAYENEGWTNWGDFLGTGNLSPADAHKKFRSFEEARKFVRSLGVKTEPEWREWLKTHKKPDDIPYDPSAVYTDQWTSMGDWFGTGRIADKYKRDIWLPLKEAKPEARRIAKKLGITTKKQWLEAHRAGKIPNLPLHPDSFYNRNRKRSKKK</sequence>
<organism evidence="2">
    <name type="scientific">uncultured marine thaumarchaeote KM3_85_E11</name>
    <dbReference type="NCBI Taxonomy" id="1456317"/>
    <lineage>
        <taxon>Archaea</taxon>
        <taxon>Nitrososphaerota</taxon>
        <taxon>environmental samples</taxon>
    </lineage>
</organism>